<gene>
    <name evidence="1" type="ORF">ACFPPD_17620</name>
</gene>
<evidence type="ECO:0000313" key="2">
    <source>
        <dbReference type="Proteomes" id="UP001596105"/>
    </source>
</evidence>
<organism evidence="1 2">
    <name type="scientific">Cohnella suwonensis</name>
    <dbReference type="NCBI Taxonomy" id="696072"/>
    <lineage>
        <taxon>Bacteria</taxon>
        <taxon>Bacillati</taxon>
        <taxon>Bacillota</taxon>
        <taxon>Bacilli</taxon>
        <taxon>Bacillales</taxon>
        <taxon>Paenibacillaceae</taxon>
        <taxon>Cohnella</taxon>
    </lineage>
</organism>
<name>A0ABW0M0T9_9BACL</name>
<evidence type="ECO:0000313" key="1">
    <source>
        <dbReference type="EMBL" id="MFC5470513.1"/>
    </source>
</evidence>
<dbReference type="InterPro" id="IPR008000">
    <property type="entry name" value="Rham/fucose_mutarotase"/>
</dbReference>
<keyword evidence="1" id="KW-0413">Isomerase</keyword>
<dbReference type="RefSeq" id="WP_209749712.1">
    <property type="nucleotide sequence ID" value="NZ_JBHSMH010000066.1"/>
</dbReference>
<dbReference type="Pfam" id="PF05336">
    <property type="entry name" value="rhaM"/>
    <property type="match status" value="1"/>
</dbReference>
<comment type="caution">
    <text evidence="1">The sequence shown here is derived from an EMBL/GenBank/DDBJ whole genome shotgun (WGS) entry which is preliminary data.</text>
</comment>
<reference evidence="2" key="1">
    <citation type="journal article" date="2019" name="Int. J. Syst. Evol. Microbiol.">
        <title>The Global Catalogue of Microorganisms (GCM) 10K type strain sequencing project: providing services to taxonomists for standard genome sequencing and annotation.</title>
        <authorList>
            <consortium name="The Broad Institute Genomics Platform"/>
            <consortium name="The Broad Institute Genome Sequencing Center for Infectious Disease"/>
            <person name="Wu L."/>
            <person name="Ma J."/>
        </authorList>
    </citation>
    <scope>NUCLEOTIDE SEQUENCE [LARGE SCALE GENOMIC DNA]</scope>
    <source>
        <strain evidence="2">CCUG 57113</strain>
    </source>
</reference>
<dbReference type="Proteomes" id="UP001596105">
    <property type="component" value="Unassembled WGS sequence"/>
</dbReference>
<dbReference type="EMBL" id="JBHSMH010000066">
    <property type="protein sequence ID" value="MFC5470513.1"/>
    <property type="molecule type" value="Genomic_DNA"/>
</dbReference>
<sequence length="117" mass="13609">MIEKSLWVATLKPDMAERYERLHANQPEEIAAQLADKGFVHLDIYRSGMTLYMTWEVDPDLAIPNRMTREEAEREWDRLTGECFAEPWRQVPVIFKQSEHAFKARSLNAQGEDANGD</sequence>
<dbReference type="GO" id="GO:0062192">
    <property type="term" value="F:L-rhamnose mutarotase activity"/>
    <property type="evidence" value="ECO:0007669"/>
    <property type="project" value="UniProtKB-EC"/>
</dbReference>
<proteinExistence type="predicted"/>
<accession>A0ABW0M0T9</accession>
<dbReference type="InterPro" id="IPR011008">
    <property type="entry name" value="Dimeric_a/b-barrel"/>
</dbReference>
<dbReference type="SUPFAM" id="SSF54909">
    <property type="entry name" value="Dimeric alpha+beta barrel"/>
    <property type="match status" value="1"/>
</dbReference>
<keyword evidence="2" id="KW-1185">Reference proteome</keyword>
<protein>
    <submittedName>
        <fullName evidence="1">L-rhamnose mutarotase</fullName>
        <ecNumber evidence="1">5.1.3.32</ecNumber>
    </submittedName>
</protein>
<dbReference type="Gene3D" id="3.30.70.100">
    <property type="match status" value="1"/>
</dbReference>
<dbReference type="EC" id="5.1.3.32" evidence="1"/>